<reference evidence="1" key="1">
    <citation type="submission" date="2022-03" db="EMBL/GenBank/DDBJ databases">
        <title>Sea Food Isolates.</title>
        <authorList>
            <person name="Li c."/>
        </authorList>
    </citation>
    <scope>NUCLEOTIDE SEQUENCE</scope>
    <source>
        <strain evidence="1">19PA01SH03</strain>
    </source>
</reference>
<name>A0AAU6SNF0_UNCXX</name>
<accession>A0AAU6SNF0</accession>
<dbReference type="AlphaFoldDB" id="A0AAU6SNF0"/>
<proteinExistence type="predicted"/>
<evidence type="ECO:0008006" key="2">
    <source>
        <dbReference type="Google" id="ProtNLM"/>
    </source>
</evidence>
<evidence type="ECO:0000313" key="1">
    <source>
        <dbReference type="EMBL" id="XAG21487.1"/>
    </source>
</evidence>
<protein>
    <recommendedName>
        <fullName evidence="2">AlgX/AlgJ SGNH hydrolase-like domain-containing protein</fullName>
    </recommendedName>
</protein>
<dbReference type="EMBL" id="CP095338">
    <property type="protein sequence ID" value="XAG21487.1"/>
    <property type="molecule type" value="Genomic_DNA"/>
</dbReference>
<gene>
    <name evidence="1" type="ORF">MRN70_01080</name>
</gene>
<sequence length="477" mass="54789">MYQTIIHQHSLPDNLVQAWCLDFPIDKNTFTLNQLQSDGSGLLIQGWAMLTTELPWSVYCVQGDVIEALPTVSRKDVCQHLFGDQVPPAWQRQCGFRKTLFPISDQLQIRIKIADQDYPLVDISIQGQLQVLEGKAGWLFLDNDTNHSVDQFIGKRPLSASDLEQWSHYLSEFDKLAKKHSLKHALLIAPAKEMVLCDFYPRTLGKMVPIRQLMSLAQGLPVIYPEAELRAMPEPAFRKLDTHWTHKGCLQTWLTLLNSWQLLTEQHQQTFSDLSFVDRTMGGDLGNKCFPPRKATEKCLAKSIYRSTLVFDNQLPNMGRVFICVNPSAYYQQTLLIFGSSSSYSLMEFACLTFQNIVFIHSAGKIDPQLVMQVKPDYLLAQTNGRFIVNPPSVDYCWPDVAREKWQQLEDQVKEELLSQHLDRSHPLASPFRIDLEQSIPRIEDKLPPMVKPSQQSGWLFLKRKFKRKLQRILASE</sequence>
<organism evidence="1">
    <name type="scientific">bacterium 19PA01SH03</name>
    <dbReference type="NCBI Taxonomy" id="2920705"/>
    <lineage>
        <taxon>Bacteria</taxon>
    </lineage>
</organism>